<keyword evidence="1" id="KW-0732">Signal</keyword>
<evidence type="ECO:0000256" key="1">
    <source>
        <dbReference type="SAM" id="SignalP"/>
    </source>
</evidence>
<dbReference type="EMBL" id="KN822946">
    <property type="protein sequence ID" value="KIO33710.1"/>
    <property type="molecule type" value="Genomic_DNA"/>
</dbReference>
<sequence>MPRTRQMFEAAALLSSYLSAAGIPHAFYGGFTSVALGSSRDTEDMCCVVEGGFRPVRQALQDCDVLTASQSSWSGRLFVTYQEPIPAMEIEVLKAGETGPRKLNASNVMLINRVPFLSVSEFLRAKINNWLIHGSESDAHDIIFVLSTFSQNVDLNRIPEFDMDRFCKSYPGEASFAWNSIKNRYEQVL</sequence>
<dbReference type="OrthoDB" id="3168582at2759"/>
<proteinExistence type="predicted"/>
<name>A0A0C3QLP2_9AGAM</name>
<reference evidence="2 3" key="1">
    <citation type="submission" date="2014-04" db="EMBL/GenBank/DDBJ databases">
        <authorList>
            <consortium name="DOE Joint Genome Institute"/>
            <person name="Kuo A."/>
            <person name="Girlanda M."/>
            <person name="Perotto S."/>
            <person name="Kohler A."/>
            <person name="Nagy L.G."/>
            <person name="Floudas D."/>
            <person name="Copeland A."/>
            <person name="Barry K.W."/>
            <person name="Cichocki N."/>
            <person name="Veneault-Fourrey C."/>
            <person name="LaButti K."/>
            <person name="Lindquist E.A."/>
            <person name="Lipzen A."/>
            <person name="Lundell T."/>
            <person name="Morin E."/>
            <person name="Murat C."/>
            <person name="Sun H."/>
            <person name="Tunlid A."/>
            <person name="Henrissat B."/>
            <person name="Grigoriev I.V."/>
            <person name="Hibbett D.S."/>
            <person name="Martin F."/>
            <person name="Nordberg H.P."/>
            <person name="Cantor M.N."/>
            <person name="Hua S.X."/>
        </authorList>
    </citation>
    <scope>NUCLEOTIDE SEQUENCE [LARGE SCALE GENOMIC DNA]</scope>
    <source>
        <strain evidence="2 3">MUT 4182</strain>
    </source>
</reference>
<evidence type="ECO:0000313" key="3">
    <source>
        <dbReference type="Proteomes" id="UP000054248"/>
    </source>
</evidence>
<reference evidence="3" key="2">
    <citation type="submission" date="2015-01" db="EMBL/GenBank/DDBJ databases">
        <title>Evolutionary Origins and Diversification of the Mycorrhizal Mutualists.</title>
        <authorList>
            <consortium name="DOE Joint Genome Institute"/>
            <consortium name="Mycorrhizal Genomics Consortium"/>
            <person name="Kohler A."/>
            <person name="Kuo A."/>
            <person name="Nagy L.G."/>
            <person name="Floudas D."/>
            <person name="Copeland A."/>
            <person name="Barry K.W."/>
            <person name="Cichocki N."/>
            <person name="Veneault-Fourrey C."/>
            <person name="LaButti K."/>
            <person name="Lindquist E.A."/>
            <person name="Lipzen A."/>
            <person name="Lundell T."/>
            <person name="Morin E."/>
            <person name="Murat C."/>
            <person name="Riley R."/>
            <person name="Ohm R."/>
            <person name="Sun H."/>
            <person name="Tunlid A."/>
            <person name="Henrissat B."/>
            <person name="Grigoriev I.V."/>
            <person name="Hibbett D.S."/>
            <person name="Martin F."/>
        </authorList>
    </citation>
    <scope>NUCLEOTIDE SEQUENCE [LARGE SCALE GENOMIC DNA]</scope>
    <source>
        <strain evidence="3">MUT 4182</strain>
    </source>
</reference>
<feature type="signal peptide" evidence="1">
    <location>
        <begin position="1"/>
        <end position="22"/>
    </location>
</feature>
<protein>
    <submittedName>
        <fullName evidence="2">Uncharacterized protein</fullName>
    </submittedName>
</protein>
<accession>A0A0C3QLP2</accession>
<dbReference type="HOGENOM" id="CLU_1428745_0_0_1"/>
<dbReference type="Proteomes" id="UP000054248">
    <property type="component" value="Unassembled WGS sequence"/>
</dbReference>
<organism evidence="2 3">
    <name type="scientific">Tulasnella calospora MUT 4182</name>
    <dbReference type="NCBI Taxonomy" id="1051891"/>
    <lineage>
        <taxon>Eukaryota</taxon>
        <taxon>Fungi</taxon>
        <taxon>Dikarya</taxon>
        <taxon>Basidiomycota</taxon>
        <taxon>Agaricomycotina</taxon>
        <taxon>Agaricomycetes</taxon>
        <taxon>Cantharellales</taxon>
        <taxon>Tulasnellaceae</taxon>
        <taxon>Tulasnella</taxon>
    </lineage>
</organism>
<evidence type="ECO:0000313" key="2">
    <source>
        <dbReference type="EMBL" id="KIO33710.1"/>
    </source>
</evidence>
<keyword evidence="3" id="KW-1185">Reference proteome</keyword>
<dbReference type="AlphaFoldDB" id="A0A0C3QLP2"/>
<feature type="chain" id="PRO_5002168650" evidence="1">
    <location>
        <begin position="23"/>
        <end position="189"/>
    </location>
</feature>
<gene>
    <name evidence="2" type="ORF">M407DRAFT_240898</name>
</gene>